<dbReference type="Pfam" id="PF01433">
    <property type="entry name" value="Peptidase_M1"/>
    <property type="match status" value="1"/>
</dbReference>
<keyword evidence="6 9" id="KW-0862">Zinc</keyword>
<dbReference type="GO" id="GO:0042277">
    <property type="term" value="F:peptide binding"/>
    <property type="evidence" value="ECO:0007669"/>
    <property type="project" value="TreeGrafter"/>
</dbReference>
<evidence type="ECO:0000256" key="8">
    <source>
        <dbReference type="PIRSR" id="PIRSR634016-1"/>
    </source>
</evidence>
<dbReference type="CDD" id="cd09601">
    <property type="entry name" value="M1_APN-Q_like"/>
    <property type="match status" value="1"/>
</dbReference>
<dbReference type="GO" id="GO:0005615">
    <property type="term" value="C:extracellular space"/>
    <property type="evidence" value="ECO:0007669"/>
    <property type="project" value="TreeGrafter"/>
</dbReference>
<dbReference type="GO" id="GO:0006508">
    <property type="term" value="P:proteolysis"/>
    <property type="evidence" value="ECO:0007669"/>
    <property type="project" value="UniProtKB-KW"/>
</dbReference>
<dbReference type="InterPro" id="IPR034016">
    <property type="entry name" value="M1_APN-typ"/>
</dbReference>
<accession>M2R776</accession>
<feature type="active site" description="Proton acceptor" evidence="8">
    <location>
        <position position="348"/>
    </location>
</feature>
<dbReference type="GO" id="GO:0016020">
    <property type="term" value="C:membrane"/>
    <property type="evidence" value="ECO:0007669"/>
    <property type="project" value="TreeGrafter"/>
</dbReference>
<keyword evidence="2 11" id="KW-0031">Aminopeptidase</keyword>
<evidence type="ECO:0000256" key="9">
    <source>
        <dbReference type="PIRSR" id="PIRSR634016-3"/>
    </source>
</evidence>
<dbReference type="HOGENOM" id="CLU_003705_0_2_1"/>
<keyword evidence="7 11" id="KW-0482">Metalloprotease</keyword>
<feature type="domain" description="Peptidase M1 membrane alanine aminopeptidase" evidence="12">
    <location>
        <begin position="275"/>
        <end position="493"/>
    </location>
</feature>
<dbReference type="InterPro" id="IPR042097">
    <property type="entry name" value="Aminopeptidase_N-like_N_sf"/>
</dbReference>
<dbReference type="PANTHER" id="PTHR11533:SF174">
    <property type="entry name" value="PUROMYCIN-SENSITIVE AMINOPEPTIDASE-RELATED"/>
    <property type="match status" value="1"/>
</dbReference>
<sequence>MSETKPGIHASAGEGYRLPTNVKPTHYNLTVRTNLENLTFDGFVKIDLDIQTPTDTFVLNTTELEIGDVSIRSDGVDAEQVAVSRSFDTTQERGTFVFPSKFPAASKAQLKLAFEGTLKPSMMGYYVSKGKSEGTSKRYTLTQFEPTAARRAFPCWDEPLLKATFAVTMISDADTVNLSNMPAVSEVVHETSSQDGSEAAAWLSQKMSQSSASDDGPKKWKITYFQTTPPMSTYIVAWANGQFGHLESSYTSPLSGTTRPLRIYAMPELLPQAQFALDVKRKVLPLYEQVFDIEFPLPKLDTLVAEDFDSGAMENWGLITGRTVAFLVDPEKAKISAKKQVAETQSHEVAHMWFGNITTMAWWDNLYLNEGFATLMGEVIILDMIFPEWKVHSSFITSQLARAWSLDAKLSSHPVEVECPDANMINQIFDALSYSKAASILRMLSSYVGEEKFLKGVSIYLKKHLYANSVTRDLWDGIADAAGIDVPSMMDNWVKKIGYPVLTVTETKDGIRVRQDRFLETGPADPKDNETIWTIPLNIVSMSKNGDATIDRQIVLKEREATFPVDTSKPFKLNAGTVGFYRVLYSPERLEAIGQEAVKQKSIFTLEDRIGIVLDALALSRAGFSKVSCALQLIQTLRNEQEYVVWQSIATNVAEIISTWWEHPEIVDKFHEFRRELFSPLAKRLGFEYSDSESVDTHELRTLAISQAARAGDQEVVKELQSRFQHYMKTGDDSRILPDLEFATYRMALKYGGRAEWEALVKIIEHPKNPASATSAMRALGSTQDMEIARETFNYILTKVRDQDLFYYFMGLQMNFKTRRFVASAFKEHYHTLDKRLAGNFGMSYLVRFSFQSLSSYKDLQETEEFFKDKDTSKYDMTLKQTLDTIRARAAWVERSTDDILGWIENRQSNPKL</sequence>
<evidence type="ECO:0000256" key="2">
    <source>
        <dbReference type="ARBA" id="ARBA00022438"/>
    </source>
</evidence>
<dbReference type="Pfam" id="PF17900">
    <property type="entry name" value="Peptidase_M1_N"/>
    <property type="match status" value="1"/>
</dbReference>
<comment type="cofactor">
    <cofactor evidence="9 11">
        <name>Zn(2+)</name>
        <dbReference type="ChEBI" id="CHEBI:29105"/>
    </cofactor>
    <text evidence="9 11">Binds 1 zinc ion per subunit.</text>
</comment>
<feature type="binding site" evidence="9">
    <location>
        <position position="347"/>
    </location>
    <ligand>
        <name>Zn(2+)</name>
        <dbReference type="ChEBI" id="CHEBI:29105"/>
        <note>catalytic</note>
    </ligand>
</feature>
<protein>
    <recommendedName>
        <fullName evidence="11">Aminopeptidase</fullName>
        <ecNumber evidence="11">3.4.11.-</ecNumber>
    </recommendedName>
</protein>
<dbReference type="Gene3D" id="2.60.40.1910">
    <property type="match status" value="1"/>
</dbReference>
<feature type="domain" description="Aminopeptidase N-like N-terminal" evidence="14">
    <location>
        <begin position="23"/>
        <end position="190"/>
    </location>
</feature>
<dbReference type="Gene3D" id="1.10.390.10">
    <property type="entry name" value="Neutral Protease Domain 2"/>
    <property type="match status" value="1"/>
</dbReference>
<organism evidence="15 16">
    <name type="scientific">Ceriporiopsis subvermispora (strain B)</name>
    <name type="common">White-rot fungus</name>
    <name type="synonym">Gelatoporia subvermispora</name>
    <dbReference type="NCBI Taxonomy" id="914234"/>
    <lineage>
        <taxon>Eukaryota</taxon>
        <taxon>Fungi</taxon>
        <taxon>Dikarya</taxon>
        <taxon>Basidiomycota</taxon>
        <taxon>Agaricomycotina</taxon>
        <taxon>Agaricomycetes</taxon>
        <taxon>Polyporales</taxon>
        <taxon>Gelatoporiaceae</taxon>
        <taxon>Gelatoporia</taxon>
    </lineage>
</organism>
<evidence type="ECO:0000259" key="14">
    <source>
        <dbReference type="Pfam" id="PF17900"/>
    </source>
</evidence>
<evidence type="ECO:0000259" key="13">
    <source>
        <dbReference type="Pfam" id="PF11838"/>
    </source>
</evidence>
<dbReference type="AlphaFoldDB" id="M2R776"/>
<dbReference type="SUPFAM" id="SSF63737">
    <property type="entry name" value="Leukotriene A4 hydrolase N-terminal domain"/>
    <property type="match status" value="1"/>
</dbReference>
<dbReference type="InterPro" id="IPR014782">
    <property type="entry name" value="Peptidase_M1_dom"/>
</dbReference>
<keyword evidence="16" id="KW-1185">Reference proteome</keyword>
<evidence type="ECO:0000256" key="7">
    <source>
        <dbReference type="ARBA" id="ARBA00023049"/>
    </source>
</evidence>
<dbReference type="Gene3D" id="2.60.40.1730">
    <property type="entry name" value="tricorn interacting facor f3 domain"/>
    <property type="match status" value="1"/>
</dbReference>
<proteinExistence type="inferred from homology"/>
<keyword evidence="5 11" id="KW-0378">Hydrolase</keyword>
<dbReference type="FunFam" id="1.25.50.20:FF:000002">
    <property type="entry name" value="Aminopeptidase"/>
    <property type="match status" value="1"/>
</dbReference>
<evidence type="ECO:0000313" key="16">
    <source>
        <dbReference type="Proteomes" id="UP000016930"/>
    </source>
</evidence>
<dbReference type="OrthoDB" id="10031169at2759"/>
<dbReference type="InterPro" id="IPR024571">
    <property type="entry name" value="ERAP1-like_C_dom"/>
</dbReference>
<evidence type="ECO:0000256" key="4">
    <source>
        <dbReference type="ARBA" id="ARBA00022723"/>
    </source>
</evidence>
<dbReference type="EC" id="3.4.11.-" evidence="11"/>
<dbReference type="GO" id="GO:0070006">
    <property type="term" value="F:metalloaminopeptidase activity"/>
    <property type="evidence" value="ECO:0007669"/>
    <property type="project" value="TreeGrafter"/>
</dbReference>
<feature type="site" description="Transition state stabilizer" evidence="10">
    <location>
        <position position="434"/>
    </location>
</feature>
<keyword evidence="4 9" id="KW-0479">Metal-binding</keyword>
<dbReference type="PANTHER" id="PTHR11533">
    <property type="entry name" value="PROTEASE M1 ZINC METALLOPROTEASE"/>
    <property type="match status" value="1"/>
</dbReference>
<dbReference type="GO" id="GO:0043171">
    <property type="term" value="P:peptide catabolic process"/>
    <property type="evidence" value="ECO:0007669"/>
    <property type="project" value="TreeGrafter"/>
</dbReference>
<dbReference type="EMBL" id="KB445803">
    <property type="protein sequence ID" value="EMD34526.1"/>
    <property type="molecule type" value="Genomic_DNA"/>
</dbReference>
<evidence type="ECO:0000259" key="12">
    <source>
        <dbReference type="Pfam" id="PF01433"/>
    </source>
</evidence>
<feature type="binding site" evidence="9">
    <location>
        <position position="351"/>
    </location>
    <ligand>
        <name>Zn(2+)</name>
        <dbReference type="ChEBI" id="CHEBI:29105"/>
        <note>catalytic</note>
    </ligand>
</feature>
<dbReference type="InterPro" id="IPR050344">
    <property type="entry name" value="Peptidase_M1_aminopeptidases"/>
</dbReference>
<feature type="domain" description="ERAP1-like C-terminal" evidence="13">
    <location>
        <begin position="571"/>
        <end position="888"/>
    </location>
</feature>
<gene>
    <name evidence="15" type="ORF">CERSUDRAFT_86618</name>
</gene>
<feature type="binding site" evidence="9">
    <location>
        <position position="370"/>
    </location>
    <ligand>
        <name>Zn(2+)</name>
        <dbReference type="ChEBI" id="CHEBI:29105"/>
        <note>catalytic</note>
    </ligand>
</feature>
<evidence type="ECO:0000313" key="15">
    <source>
        <dbReference type="EMBL" id="EMD34526.1"/>
    </source>
</evidence>
<evidence type="ECO:0000256" key="5">
    <source>
        <dbReference type="ARBA" id="ARBA00022801"/>
    </source>
</evidence>
<dbReference type="Gene3D" id="1.25.50.20">
    <property type="match status" value="1"/>
</dbReference>
<evidence type="ECO:0000256" key="6">
    <source>
        <dbReference type="ARBA" id="ARBA00022833"/>
    </source>
</evidence>
<dbReference type="GO" id="GO:0005737">
    <property type="term" value="C:cytoplasm"/>
    <property type="evidence" value="ECO:0007669"/>
    <property type="project" value="TreeGrafter"/>
</dbReference>
<evidence type="ECO:0000256" key="10">
    <source>
        <dbReference type="PIRSR" id="PIRSR634016-4"/>
    </source>
</evidence>
<dbReference type="STRING" id="914234.M2R776"/>
<evidence type="ECO:0000256" key="3">
    <source>
        <dbReference type="ARBA" id="ARBA00022670"/>
    </source>
</evidence>
<dbReference type="InterPro" id="IPR045357">
    <property type="entry name" value="Aminopeptidase_N-like_N"/>
</dbReference>
<dbReference type="Pfam" id="PF11838">
    <property type="entry name" value="ERAP1_C"/>
    <property type="match status" value="1"/>
</dbReference>
<dbReference type="Proteomes" id="UP000016930">
    <property type="component" value="Unassembled WGS sequence"/>
</dbReference>
<dbReference type="GO" id="GO:0008270">
    <property type="term" value="F:zinc ion binding"/>
    <property type="evidence" value="ECO:0007669"/>
    <property type="project" value="UniProtKB-UniRule"/>
</dbReference>
<dbReference type="FunFam" id="1.10.390.10:FF:000006">
    <property type="entry name" value="Puromycin-sensitive aminopeptidase"/>
    <property type="match status" value="1"/>
</dbReference>
<keyword evidence="3 11" id="KW-0645">Protease</keyword>
<reference evidence="15 16" key="1">
    <citation type="journal article" date="2012" name="Proc. Natl. Acad. Sci. U.S.A.">
        <title>Comparative genomics of Ceriporiopsis subvermispora and Phanerochaete chrysosporium provide insight into selective ligninolysis.</title>
        <authorList>
            <person name="Fernandez-Fueyo E."/>
            <person name="Ruiz-Duenas F.J."/>
            <person name="Ferreira P."/>
            <person name="Floudas D."/>
            <person name="Hibbett D.S."/>
            <person name="Canessa P."/>
            <person name="Larrondo L.F."/>
            <person name="James T.Y."/>
            <person name="Seelenfreund D."/>
            <person name="Lobos S."/>
            <person name="Polanco R."/>
            <person name="Tello M."/>
            <person name="Honda Y."/>
            <person name="Watanabe T."/>
            <person name="Watanabe T."/>
            <person name="Ryu J.S."/>
            <person name="Kubicek C.P."/>
            <person name="Schmoll M."/>
            <person name="Gaskell J."/>
            <person name="Hammel K.E."/>
            <person name="St John F.J."/>
            <person name="Vanden Wymelenberg A."/>
            <person name="Sabat G."/>
            <person name="Splinter BonDurant S."/>
            <person name="Syed K."/>
            <person name="Yadav J.S."/>
            <person name="Doddapaneni H."/>
            <person name="Subramanian V."/>
            <person name="Lavin J.L."/>
            <person name="Oguiza J.A."/>
            <person name="Perez G."/>
            <person name="Pisabarro A.G."/>
            <person name="Ramirez L."/>
            <person name="Santoyo F."/>
            <person name="Master E."/>
            <person name="Coutinho P.M."/>
            <person name="Henrissat B."/>
            <person name="Lombard V."/>
            <person name="Magnuson J.K."/>
            <person name="Kuees U."/>
            <person name="Hori C."/>
            <person name="Igarashi K."/>
            <person name="Samejima M."/>
            <person name="Held B.W."/>
            <person name="Barry K.W."/>
            <person name="LaButti K.M."/>
            <person name="Lapidus A."/>
            <person name="Lindquist E.A."/>
            <person name="Lucas S.M."/>
            <person name="Riley R."/>
            <person name="Salamov A.A."/>
            <person name="Hoffmeister D."/>
            <person name="Schwenk D."/>
            <person name="Hadar Y."/>
            <person name="Yarden O."/>
            <person name="de Vries R.P."/>
            <person name="Wiebenga A."/>
            <person name="Stenlid J."/>
            <person name="Eastwood D."/>
            <person name="Grigoriev I.V."/>
            <person name="Berka R.M."/>
            <person name="Blanchette R.A."/>
            <person name="Kersten P."/>
            <person name="Martinez A.T."/>
            <person name="Vicuna R."/>
            <person name="Cullen D."/>
        </authorList>
    </citation>
    <scope>NUCLEOTIDE SEQUENCE [LARGE SCALE GENOMIC DNA]</scope>
    <source>
        <strain evidence="15 16">B</strain>
    </source>
</reference>
<name>M2R776_CERS8</name>
<comment type="similarity">
    <text evidence="1 11">Belongs to the peptidase M1 family.</text>
</comment>
<evidence type="ECO:0000256" key="11">
    <source>
        <dbReference type="RuleBase" id="RU364040"/>
    </source>
</evidence>
<dbReference type="SUPFAM" id="SSF55486">
    <property type="entry name" value="Metalloproteases ('zincins'), catalytic domain"/>
    <property type="match status" value="1"/>
</dbReference>
<dbReference type="InterPro" id="IPR027268">
    <property type="entry name" value="Peptidase_M4/M1_CTD_sf"/>
</dbReference>
<evidence type="ECO:0000256" key="1">
    <source>
        <dbReference type="ARBA" id="ARBA00010136"/>
    </source>
</evidence>